<gene>
    <name evidence="2" type="ORF">DPMN_131293</name>
</gene>
<reference evidence="2" key="2">
    <citation type="submission" date="2020-11" db="EMBL/GenBank/DDBJ databases">
        <authorList>
            <person name="McCartney M.A."/>
            <person name="Auch B."/>
            <person name="Kono T."/>
            <person name="Mallez S."/>
            <person name="Becker A."/>
            <person name="Gohl D.M."/>
            <person name="Silverstein K.A.T."/>
            <person name="Koren S."/>
            <person name="Bechman K.B."/>
            <person name="Herman A."/>
            <person name="Abrahante J.E."/>
            <person name="Garbe J."/>
        </authorList>
    </citation>
    <scope>NUCLEOTIDE SEQUENCE</scope>
    <source>
        <strain evidence="2">Duluth1</strain>
        <tissue evidence="2">Whole animal</tissue>
    </source>
</reference>
<dbReference type="EMBL" id="JAIWYP010000005">
    <property type="protein sequence ID" value="KAH3829298.1"/>
    <property type="molecule type" value="Genomic_DNA"/>
</dbReference>
<evidence type="ECO:0000256" key="1">
    <source>
        <dbReference type="SAM" id="MobiDB-lite"/>
    </source>
</evidence>
<feature type="region of interest" description="Disordered" evidence="1">
    <location>
        <begin position="1"/>
        <end position="24"/>
    </location>
</feature>
<keyword evidence="3" id="KW-1185">Reference proteome</keyword>
<dbReference type="Proteomes" id="UP000828390">
    <property type="component" value="Unassembled WGS sequence"/>
</dbReference>
<protein>
    <submittedName>
        <fullName evidence="2">Uncharacterized protein</fullName>
    </submittedName>
</protein>
<name>A0A9D4H657_DREPO</name>
<organism evidence="2 3">
    <name type="scientific">Dreissena polymorpha</name>
    <name type="common">Zebra mussel</name>
    <name type="synonym">Mytilus polymorpha</name>
    <dbReference type="NCBI Taxonomy" id="45954"/>
    <lineage>
        <taxon>Eukaryota</taxon>
        <taxon>Metazoa</taxon>
        <taxon>Spiralia</taxon>
        <taxon>Lophotrochozoa</taxon>
        <taxon>Mollusca</taxon>
        <taxon>Bivalvia</taxon>
        <taxon>Autobranchia</taxon>
        <taxon>Heteroconchia</taxon>
        <taxon>Euheterodonta</taxon>
        <taxon>Imparidentia</taxon>
        <taxon>Neoheterodontei</taxon>
        <taxon>Myida</taxon>
        <taxon>Dreissenoidea</taxon>
        <taxon>Dreissenidae</taxon>
        <taxon>Dreissena</taxon>
    </lineage>
</organism>
<sequence>MSSILTQEVSQLCKSSSGGGGEVAINPNAALRFDGRERMGSLLNVASCELPLCSQGQVQSPGKHRWRRDPNE</sequence>
<reference evidence="2" key="1">
    <citation type="journal article" date="2019" name="bioRxiv">
        <title>The Genome of the Zebra Mussel, Dreissena polymorpha: A Resource for Invasive Species Research.</title>
        <authorList>
            <person name="McCartney M.A."/>
            <person name="Auch B."/>
            <person name="Kono T."/>
            <person name="Mallez S."/>
            <person name="Zhang Y."/>
            <person name="Obille A."/>
            <person name="Becker A."/>
            <person name="Abrahante J.E."/>
            <person name="Garbe J."/>
            <person name="Badalamenti J.P."/>
            <person name="Herman A."/>
            <person name="Mangelson H."/>
            <person name="Liachko I."/>
            <person name="Sullivan S."/>
            <person name="Sone E.D."/>
            <person name="Koren S."/>
            <person name="Silverstein K.A.T."/>
            <person name="Beckman K.B."/>
            <person name="Gohl D.M."/>
        </authorList>
    </citation>
    <scope>NUCLEOTIDE SEQUENCE</scope>
    <source>
        <strain evidence="2">Duluth1</strain>
        <tissue evidence="2">Whole animal</tissue>
    </source>
</reference>
<dbReference type="AlphaFoldDB" id="A0A9D4H657"/>
<comment type="caution">
    <text evidence="2">The sequence shown here is derived from an EMBL/GenBank/DDBJ whole genome shotgun (WGS) entry which is preliminary data.</text>
</comment>
<evidence type="ECO:0000313" key="3">
    <source>
        <dbReference type="Proteomes" id="UP000828390"/>
    </source>
</evidence>
<evidence type="ECO:0000313" key="2">
    <source>
        <dbReference type="EMBL" id="KAH3829298.1"/>
    </source>
</evidence>
<feature type="compositionally biased region" description="Polar residues" evidence="1">
    <location>
        <begin position="1"/>
        <end position="16"/>
    </location>
</feature>
<accession>A0A9D4H657</accession>
<proteinExistence type="predicted"/>